<sequence>MLFLDFVYTFSQDILSNALFWSGCITLISVMMQVRPHTRHSETASQPTIIVTHDTVEKGFGDVEVTTVHTGSTQASPSLAIKVWRSAALSWALAVTILNFIFIATIHSNTSPANETLRTLSRYKVLVVHQTLNCGSTFVWALYLALWTHRNKEGCPKGHSVYRVCENIRSMMFIAAVLPLLSAVSPTTFESGLAIPVSTNVSIPIHLVYVLQSIVWAVLFKKSCLWLHEPVVLVVHAEDKQCWVCRPAMWRVVKAELGRRLFRRRQAVHLEDASANSVGSMTERL</sequence>
<organism evidence="2 3">
    <name type="scientific">Exidia glandulosa HHB12029</name>
    <dbReference type="NCBI Taxonomy" id="1314781"/>
    <lineage>
        <taxon>Eukaryota</taxon>
        <taxon>Fungi</taxon>
        <taxon>Dikarya</taxon>
        <taxon>Basidiomycota</taxon>
        <taxon>Agaricomycotina</taxon>
        <taxon>Agaricomycetes</taxon>
        <taxon>Auriculariales</taxon>
        <taxon>Exidiaceae</taxon>
        <taxon>Exidia</taxon>
    </lineage>
</organism>
<reference evidence="2 3" key="1">
    <citation type="journal article" date="2016" name="Mol. Biol. Evol.">
        <title>Comparative Genomics of Early-Diverging Mushroom-Forming Fungi Provides Insights into the Origins of Lignocellulose Decay Capabilities.</title>
        <authorList>
            <person name="Nagy L.G."/>
            <person name="Riley R."/>
            <person name="Tritt A."/>
            <person name="Adam C."/>
            <person name="Daum C."/>
            <person name="Floudas D."/>
            <person name="Sun H."/>
            <person name="Yadav J.S."/>
            <person name="Pangilinan J."/>
            <person name="Larsson K.H."/>
            <person name="Matsuura K."/>
            <person name="Barry K."/>
            <person name="Labutti K."/>
            <person name="Kuo R."/>
            <person name="Ohm R.A."/>
            <person name="Bhattacharya S.S."/>
            <person name="Shirouzu T."/>
            <person name="Yoshinaga Y."/>
            <person name="Martin F.M."/>
            <person name="Grigoriev I.V."/>
            <person name="Hibbett D.S."/>
        </authorList>
    </citation>
    <scope>NUCLEOTIDE SEQUENCE [LARGE SCALE GENOMIC DNA]</scope>
    <source>
        <strain evidence="2 3">HHB12029</strain>
    </source>
</reference>
<feature type="transmembrane region" description="Helical" evidence="1">
    <location>
        <begin position="127"/>
        <end position="147"/>
    </location>
</feature>
<accession>A0A165EUM2</accession>
<evidence type="ECO:0000256" key="1">
    <source>
        <dbReference type="SAM" id="Phobius"/>
    </source>
</evidence>
<proteinExistence type="predicted"/>
<evidence type="ECO:0000313" key="2">
    <source>
        <dbReference type="EMBL" id="KZV87725.1"/>
    </source>
</evidence>
<feature type="transmembrane region" description="Helical" evidence="1">
    <location>
        <begin position="14"/>
        <end position="32"/>
    </location>
</feature>
<keyword evidence="1" id="KW-0812">Transmembrane</keyword>
<feature type="transmembrane region" description="Helical" evidence="1">
    <location>
        <begin position="201"/>
        <end position="220"/>
    </location>
</feature>
<keyword evidence="3" id="KW-1185">Reference proteome</keyword>
<dbReference type="InParanoid" id="A0A165EUM2"/>
<evidence type="ECO:0000313" key="3">
    <source>
        <dbReference type="Proteomes" id="UP000077266"/>
    </source>
</evidence>
<keyword evidence="1" id="KW-0472">Membrane</keyword>
<keyword evidence="1" id="KW-1133">Transmembrane helix</keyword>
<dbReference type="Proteomes" id="UP000077266">
    <property type="component" value="Unassembled WGS sequence"/>
</dbReference>
<dbReference type="AlphaFoldDB" id="A0A165EUM2"/>
<feature type="transmembrane region" description="Helical" evidence="1">
    <location>
        <begin position="88"/>
        <end position="107"/>
    </location>
</feature>
<protein>
    <submittedName>
        <fullName evidence="2">Uncharacterized protein</fullName>
    </submittedName>
</protein>
<name>A0A165EUM2_EXIGL</name>
<gene>
    <name evidence="2" type="ORF">EXIGLDRAFT_839759</name>
</gene>
<feature type="transmembrane region" description="Helical" evidence="1">
    <location>
        <begin position="168"/>
        <end position="189"/>
    </location>
</feature>
<dbReference type="EMBL" id="KV426117">
    <property type="protein sequence ID" value="KZV87725.1"/>
    <property type="molecule type" value="Genomic_DNA"/>
</dbReference>